<feature type="region of interest" description="Disordered" evidence="1">
    <location>
        <begin position="16"/>
        <end position="43"/>
    </location>
</feature>
<evidence type="ECO:0000313" key="3">
    <source>
        <dbReference type="Proteomes" id="UP000236630"/>
    </source>
</evidence>
<dbReference type="AlphaFoldDB" id="A0A2H5P944"/>
<evidence type="ECO:0000256" key="1">
    <source>
        <dbReference type="SAM" id="MobiDB-lite"/>
    </source>
</evidence>
<protein>
    <submittedName>
        <fullName evidence="2">Uncharacterized protein</fullName>
    </submittedName>
</protein>
<evidence type="ECO:0000313" key="2">
    <source>
        <dbReference type="EMBL" id="GAY48605.1"/>
    </source>
</evidence>
<proteinExistence type="predicted"/>
<dbReference type="Proteomes" id="UP000236630">
    <property type="component" value="Unassembled WGS sequence"/>
</dbReference>
<comment type="caution">
    <text evidence="2">The sequence shown here is derived from an EMBL/GenBank/DDBJ whole genome shotgun (WGS) entry which is preliminary data.</text>
</comment>
<sequence>MIHRVMTTPCSLSSFQFSEKTPKREKIPHQEMPSRSMTLYKQK</sequence>
<dbReference type="EMBL" id="BDQV01000046">
    <property type="protein sequence ID" value="GAY48605.1"/>
    <property type="molecule type" value="Genomic_DNA"/>
</dbReference>
<reference evidence="2 3" key="1">
    <citation type="journal article" date="2017" name="Front. Genet.">
        <title>Draft sequencing of the heterozygous diploid genome of Satsuma (Citrus unshiu Marc.) using a hybrid assembly approach.</title>
        <authorList>
            <person name="Shimizu T."/>
            <person name="Tanizawa Y."/>
            <person name="Mochizuki T."/>
            <person name="Nagasaki H."/>
            <person name="Yoshioka T."/>
            <person name="Toyoda A."/>
            <person name="Fujiyama A."/>
            <person name="Kaminuma E."/>
            <person name="Nakamura Y."/>
        </authorList>
    </citation>
    <scope>NUCLEOTIDE SEQUENCE [LARGE SCALE GENOMIC DNA]</scope>
    <source>
        <strain evidence="3">cv. Miyagawa wase</strain>
    </source>
</reference>
<gene>
    <name evidence="2" type="ORF">CUMW_112980</name>
</gene>
<name>A0A2H5P944_CITUN</name>
<organism evidence="2 3">
    <name type="scientific">Citrus unshiu</name>
    <name type="common">Satsuma mandarin</name>
    <name type="synonym">Citrus nobilis var. unshiu</name>
    <dbReference type="NCBI Taxonomy" id="55188"/>
    <lineage>
        <taxon>Eukaryota</taxon>
        <taxon>Viridiplantae</taxon>
        <taxon>Streptophyta</taxon>
        <taxon>Embryophyta</taxon>
        <taxon>Tracheophyta</taxon>
        <taxon>Spermatophyta</taxon>
        <taxon>Magnoliopsida</taxon>
        <taxon>eudicotyledons</taxon>
        <taxon>Gunneridae</taxon>
        <taxon>Pentapetalae</taxon>
        <taxon>rosids</taxon>
        <taxon>malvids</taxon>
        <taxon>Sapindales</taxon>
        <taxon>Rutaceae</taxon>
        <taxon>Aurantioideae</taxon>
        <taxon>Citrus</taxon>
    </lineage>
</organism>
<feature type="compositionally biased region" description="Basic and acidic residues" evidence="1">
    <location>
        <begin position="20"/>
        <end position="29"/>
    </location>
</feature>
<accession>A0A2H5P944</accession>
<keyword evidence="3" id="KW-1185">Reference proteome</keyword>
<feature type="compositionally biased region" description="Polar residues" evidence="1">
    <location>
        <begin position="33"/>
        <end position="43"/>
    </location>
</feature>